<feature type="binding site" evidence="9">
    <location>
        <position position="63"/>
    </location>
    <ligand>
        <name>Ca(2+)</name>
        <dbReference type="ChEBI" id="CHEBI:29108"/>
        <label>1</label>
    </ligand>
</feature>
<evidence type="ECO:0000256" key="8">
    <source>
        <dbReference type="PIRSR" id="PIRSR600823-1"/>
    </source>
</evidence>
<dbReference type="Pfam" id="PF00141">
    <property type="entry name" value="peroxidase"/>
    <property type="match status" value="1"/>
</dbReference>
<evidence type="ECO:0000256" key="2">
    <source>
        <dbReference type="ARBA" id="ARBA00001970"/>
    </source>
</evidence>
<reference evidence="16" key="1">
    <citation type="journal article" date="2013" name="Science">
        <title>The Amborella genome and the evolution of flowering plants.</title>
        <authorList>
            <consortium name="Amborella Genome Project"/>
        </authorList>
    </citation>
    <scope>NUCLEOTIDE SEQUENCE [LARGE SCALE GENOMIC DNA]</scope>
</reference>
<dbReference type="OMA" id="CAXICIS"/>
<comment type="cofactor">
    <cofactor evidence="9">
        <name>Ca(2+)</name>
        <dbReference type="ChEBI" id="CHEBI:29108"/>
    </cofactor>
    <text evidence="9">Binds 2 calcium ions per subunit.</text>
</comment>
<feature type="disulfide bond" evidence="11">
    <location>
        <begin position="31"/>
        <end position="111"/>
    </location>
</feature>
<keyword evidence="6" id="KW-0560">Oxidoreductase</keyword>
<evidence type="ECO:0000259" key="14">
    <source>
        <dbReference type="PROSITE" id="PS50873"/>
    </source>
</evidence>
<name>W1P4N6_AMBTC</name>
<dbReference type="OrthoDB" id="1660637at2759"/>
<keyword evidence="11" id="KW-1015">Disulfide bond</keyword>
<dbReference type="InterPro" id="IPR019794">
    <property type="entry name" value="Peroxidases_AS"/>
</dbReference>
<evidence type="ECO:0000256" key="12">
    <source>
        <dbReference type="RuleBase" id="RU004241"/>
    </source>
</evidence>
<dbReference type="Gramene" id="ERN01920">
    <property type="protein sequence ID" value="ERN01920"/>
    <property type="gene ID" value="AMTR_s00339p00014730"/>
</dbReference>
<feature type="binding site" evidence="9">
    <location>
        <position position="72"/>
    </location>
    <ligand>
        <name>Ca(2+)</name>
        <dbReference type="ChEBI" id="CHEBI:29108"/>
        <label>1</label>
    </ligand>
</feature>
<evidence type="ECO:0000256" key="13">
    <source>
        <dbReference type="SAM" id="SignalP"/>
    </source>
</evidence>
<dbReference type="PANTHER" id="PTHR31388:SF123">
    <property type="entry name" value="PEROXIDASE RIP1"/>
    <property type="match status" value="1"/>
</dbReference>
<feature type="active site" description="Proton acceptor" evidence="8">
    <location>
        <position position="62"/>
    </location>
</feature>
<keyword evidence="9" id="KW-0106">Calcium</keyword>
<feature type="binding site" evidence="9">
    <location>
        <position position="70"/>
    </location>
    <ligand>
        <name>Ca(2+)</name>
        <dbReference type="ChEBI" id="CHEBI:29108"/>
        <label>1</label>
    </ligand>
</feature>
<dbReference type="InterPro" id="IPR010255">
    <property type="entry name" value="Haem_peroxidase_sf"/>
</dbReference>
<dbReference type="Proteomes" id="UP000017836">
    <property type="component" value="Unassembled WGS sequence"/>
</dbReference>
<evidence type="ECO:0000256" key="6">
    <source>
        <dbReference type="ARBA" id="ARBA00023002"/>
    </source>
</evidence>
<dbReference type="Gene3D" id="1.10.520.10">
    <property type="match status" value="1"/>
</dbReference>
<dbReference type="eggNOG" id="ENOG502QQ5N">
    <property type="taxonomic scope" value="Eukaryota"/>
</dbReference>
<dbReference type="KEGG" id="atr:18430015"/>
<keyword evidence="5 9" id="KW-0479">Metal-binding</keyword>
<feature type="signal peptide" evidence="13">
    <location>
        <begin position="1"/>
        <end position="20"/>
    </location>
</feature>
<dbReference type="GO" id="GO:0046872">
    <property type="term" value="F:metal ion binding"/>
    <property type="evidence" value="ECO:0007669"/>
    <property type="project" value="UniProtKB-KW"/>
</dbReference>
<dbReference type="PROSITE" id="PS50873">
    <property type="entry name" value="PEROXIDASE_4"/>
    <property type="match status" value="1"/>
</dbReference>
<keyword evidence="7" id="KW-0408">Iron</keyword>
<feature type="binding site" evidence="9">
    <location>
        <position position="66"/>
    </location>
    <ligand>
        <name>Ca(2+)</name>
        <dbReference type="ChEBI" id="CHEBI:29108"/>
        <label>1</label>
    </ligand>
</feature>
<dbReference type="PANTHER" id="PTHR31388">
    <property type="entry name" value="PEROXIDASE 72-RELATED"/>
    <property type="match status" value="1"/>
</dbReference>
<comment type="similarity">
    <text evidence="12">Belongs to the peroxidase family.</text>
</comment>
<dbReference type="PRINTS" id="PR00458">
    <property type="entry name" value="PEROXIDASE"/>
</dbReference>
<feature type="non-terminal residue" evidence="15">
    <location>
        <position position="132"/>
    </location>
</feature>
<proteinExistence type="inferred from homology"/>
<dbReference type="InterPro" id="IPR002016">
    <property type="entry name" value="Haem_peroxidase"/>
</dbReference>
<accession>W1P4N6</accession>
<dbReference type="GO" id="GO:0140825">
    <property type="term" value="F:lactoperoxidase activity"/>
    <property type="evidence" value="ECO:0007669"/>
    <property type="project" value="UniProtKB-EC"/>
</dbReference>
<organism evidence="15 16">
    <name type="scientific">Amborella trichopoda</name>
    <dbReference type="NCBI Taxonomy" id="13333"/>
    <lineage>
        <taxon>Eukaryota</taxon>
        <taxon>Viridiplantae</taxon>
        <taxon>Streptophyta</taxon>
        <taxon>Embryophyta</taxon>
        <taxon>Tracheophyta</taxon>
        <taxon>Spermatophyta</taxon>
        <taxon>Magnoliopsida</taxon>
        <taxon>Amborellales</taxon>
        <taxon>Amborellaceae</taxon>
        <taxon>Amborella</taxon>
    </lineage>
</organism>
<keyword evidence="13" id="KW-0732">Signal</keyword>
<evidence type="ECO:0000256" key="4">
    <source>
        <dbReference type="ARBA" id="ARBA00022617"/>
    </source>
</evidence>
<dbReference type="GO" id="GO:0020037">
    <property type="term" value="F:heme binding"/>
    <property type="evidence" value="ECO:0007669"/>
    <property type="project" value="InterPro"/>
</dbReference>
<dbReference type="STRING" id="13333.W1P4N6"/>
<evidence type="ECO:0000313" key="16">
    <source>
        <dbReference type="Proteomes" id="UP000017836"/>
    </source>
</evidence>
<evidence type="ECO:0000256" key="11">
    <source>
        <dbReference type="PIRSR" id="PIRSR600823-5"/>
    </source>
</evidence>
<evidence type="ECO:0000256" key="3">
    <source>
        <dbReference type="ARBA" id="ARBA00022559"/>
    </source>
</evidence>
<feature type="site" description="Transition state stabilizer" evidence="10">
    <location>
        <position position="58"/>
    </location>
</feature>
<evidence type="ECO:0000256" key="5">
    <source>
        <dbReference type="ARBA" id="ARBA00022723"/>
    </source>
</evidence>
<sequence>MASVLTHAVALVALAALANAHLSPYFYDNVCPQALPTIRNGVRAALRREARLGPSILRLSFHDCFVNGCDGSVLLDDNGSFVGEKTAFPNVNSLRGFEVIDDIKEAVNQVCNGNVVSCADILVAAARDSVVE</sequence>
<evidence type="ECO:0000256" key="1">
    <source>
        <dbReference type="ARBA" id="ARBA00000189"/>
    </source>
</evidence>
<comment type="cofactor">
    <cofactor evidence="2">
        <name>heme b</name>
        <dbReference type="ChEBI" id="CHEBI:60344"/>
    </cofactor>
</comment>
<evidence type="ECO:0000256" key="7">
    <source>
        <dbReference type="ARBA" id="ARBA00023004"/>
    </source>
</evidence>
<dbReference type="GO" id="GO:0006979">
    <property type="term" value="P:response to oxidative stress"/>
    <property type="evidence" value="ECO:0007669"/>
    <property type="project" value="InterPro"/>
</dbReference>
<feature type="binding site" evidence="9">
    <location>
        <position position="68"/>
    </location>
    <ligand>
        <name>Ca(2+)</name>
        <dbReference type="ChEBI" id="CHEBI:29108"/>
        <label>1</label>
    </ligand>
</feature>
<dbReference type="HOGENOM" id="CLU_010543_3_2_1"/>
<feature type="domain" description="Plant heme peroxidase family profile" evidence="14">
    <location>
        <begin position="21"/>
        <end position="132"/>
    </location>
</feature>
<dbReference type="AlphaFoldDB" id="W1P4N6"/>
<dbReference type="EMBL" id="KI394672">
    <property type="protein sequence ID" value="ERN01920.1"/>
    <property type="molecule type" value="Genomic_DNA"/>
</dbReference>
<evidence type="ECO:0000313" key="15">
    <source>
        <dbReference type="EMBL" id="ERN01920.1"/>
    </source>
</evidence>
<gene>
    <name evidence="15" type="ORF">AMTR_s00339p00014730</name>
</gene>
<keyword evidence="3" id="KW-0575">Peroxidase</keyword>
<keyword evidence="16" id="KW-1185">Reference proteome</keyword>
<keyword evidence="4" id="KW-0349">Heme</keyword>
<feature type="chain" id="PRO_5004807730" description="Plant heme peroxidase family profile domain-containing protein" evidence="13">
    <location>
        <begin position="21"/>
        <end position="132"/>
    </location>
</feature>
<dbReference type="PROSITE" id="PS00436">
    <property type="entry name" value="PEROXIDASE_2"/>
    <property type="match status" value="1"/>
</dbReference>
<dbReference type="InterPro" id="IPR000823">
    <property type="entry name" value="Peroxidase_pln"/>
</dbReference>
<dbReference type="PRINTS" id="PR00461">
    <property type="entry name" value="PLPEROXIDASE"/>
</dbReference>
<feature type="binding site" evidence="9">
    <location>
        <position position="84"/>
    </location>
    <ligand>
        <name>Ca(2+)</name>
        <dbReference type="ChEBI" id="CHEBI:29108"/>
        <label>1</label>
    </ligand>
</feature>
<feature type="disulfide bond" evidence="11">
    <location>
        <begin position="64"/>
        <end position="69"/>
    </location>
</feature>
<evidence type="ECO:0000256" key="9">
    <source>
        <dbReference type="PIRSR" id="PIRSR600823-3"/>
    </source>
</evidence>
<evidence type="ECO:0000256" key="10">
    <source>
        <dbReference type="PIRSR" id="PIRSR600823-4"/>
    </source>
</evidence>
<dbReference type="SUPFAM" id="SSF48113">
    <property type="entry name" value="Heme-dependent peroxidases"/>
    <property type="match status" value="1"/>
</dbReference>
<protein>
    <recommendedName>
        <fullName evidence="14">Plant heme peroxidase family profile domain-containing protein</fullName>
    </recommendedName>
</protein>
<comment type="catalytic activity">
    <reaction evidence="1">
        <text>2 a phenolic donor + H2O2 = 2 a phenolic radical donor + 2 H2O</text>
        <dbReference type="Rhea" id="RHEA:56136"/>
        <dbReference type="ChEBI" id="CHEBI:15377"/>
        <dbReference type="ChEBI" id="CHEBI:16240"/>
        <dbReference type="ChEBI" id="CHEBI:139520"/>
        <dbReference type="ChEBI" id="CHEBI:139521"/>
        <dbReference type="EC" id="1.11.1.7"/>
    </reaction>
</comment>